<feature type="region of interest" description="Disordered" evidence="5">
    <location>
        <begin position="105"/>
        <end position="129"/>
    </location>
</feature>
<evidence type="ECO:0000256" key="4">
    <source>
        <dbReference type="PROSITE-ProRule" id="PRU00449"/>
    </source>
</evidence>
<keyword evidence="1" id="KW-0479">Metal-binding</keyword>
<evidence type="ECO:0000256" key="2">
    <source>
        <dbReference type="ARBA" id="ARBA00022771"/>
    </source>
</evidence>
<proteinExistence type="predicted"/>
<feature type="compositionally biased region" description="Low complexity" evidence="5">
    <location>
        <begin position="109"/>
        <end position="122"/>
    </location>
</feature>
<organism evidence="7 8">
    <name type="scientific">Rhodotorula diobovata</name>
    <dbReference type="NCBI Taxonomy" id="5288"/>
    <lineage>
        <taxon>Eukaryota</taxon>
        <taxon>Fungi</taxon>
        <taxon>Dikarya</taxon>
        <taxon>Basidiomycota</taxon>
        <taxon>Pucciniomycotina</taxon>
        <taxon>Microbotryomycetes</taxon>
        <taxon>Sporidiobolales</taxon>
        <taxon>Sporidiobolaceae</taxon>
        <taxon>Rhodotorula</taxon>
    </lineage>
</organism>
<evidence type="ECO:0000256" key="3">
    <source>
        <dbReference type="ARBA" id="ARBA00022833"/>
    </source>
</evidence>
<keyword evidence="8" id="KW-1185">Reference proteome</keyword>
<dbReference type="Gene3D" id="4.10.1110.10">
    <property type="entry name" value="AN1-like Zinc finger"/>
    <property type="match status" value="1"/>
</dbReference>
<gene>
    <name evidence="7" type="ORF">DMC30DRAFT_418427</name>
</gene>
<evidence type="ECO:0000256" key="1">
    <source>
        <dbReference type="ARBA" id="ARBA00022723"/>
    </source>
</evidence>
<feature type="region of interest" description="Disordered" evidence="5">
    <location>
        <begin position="50"/>
        <end position="90"/>
    </location>
</feature>
<feature type="compositionally biased region" description="Basic and acidic residues" evidence="5">
    <location>
        <begin position="65"/>
        <end position="76"/>
    </location>
</feature>
<comment type="caution">
    <text evidence="7">The sequence shown here is derived from an EMBL/GenBank/DDBJ whole genome shotgun (WGS) entry which is preliminary data.</text>
</comment>
<sequence length="247" mass="26473">MAAPPPTDTGKHCALAACRLADFLPLECPHCHHPFCSAHVAPPAHACPSDPHLDQLDPPSSRTGPELRDLVPDPNRHQRPAFQVPSPEATALRAKQLAALDAFKAASRPKTQPPASAAQPATRKSSGPVVELMRLKARAAPLDPRHARRPGDVPLPERVFLHAQLGHDGATVRPLWAAKTISAGKALDLLAEQFKVPNRNNLTTDPAQLLSLARRTDPPTRLDLAQPLASQVESGGTVLLLRGHPWA</sequence>
<dbReference type="SMART" id="SM00154">
    <property type="entry name" value="ZnF_AN1"/>
    <property type="match status" value="1"/>
</dbReference>
<dbReference type="InterPro" id="IPR000058">
    <property type="entry name" value="Znf_AN1"/>
</dbReference>
<reference evidence="7 8" key="1">
    <citation type="submission" date="2019-03" db="EMBL/GenBank/DDBJ databases">
        <title>Rhodosporidium diobovatum UCD-FST 08-225 genome sequencing, assembly, and annotation.</title>
        <authorList>
            <person name="Fakankun I.U."/>
            <person name="Fristensky B."/>
            <person name="Levin D.B."/>
        </authorList>
    </citation>
    <scope>NUCLEOTIDE SEQUENCE [LARGE SCALE GENOMIC DNA]</scope>
    <source>
        <strain evidence="7 8">UCD-FST 08-225</strain>
    </source>
</reference>
<accession>A0A5C5FSZ3</accession>
<protein>
    <recommendedName>
        <fullName evidence="6">AN1-type domain-containing protein</fullName>
    </recommendedName>
</protein>
<dbReference type="InterPro" id="IPR057358">
    <property type="entry name" value="UBL_ZFAND1-like"/>
</dbReference>
<dbReference type="PROSITE" id="PS51039">
    <property type="entry name" value="ZF_AN1"/>
    <property type="match status" value="1"/>
</dbReference>
<dbReference type="SUPFAM" id="SSF118310">
    <property type="entry name" value="AN1-like Zinc finger"/>
    <property type="match status" value="1"/>
</dbReference>
<dbReference type="Proteomes" id="UP000311382">
    <property type="component" value="Unassembled WGS sequence"/>
</dbReference>
<keyword evidence="3" id="KW-0862">Zinc</keyword>
<evidence type="ECO:0000256" key="5">
    <source>
        <dbReference type="SAM" id="MobiDB-lite"/>
    </source>
</evidence>
<dbReference type="InterPro" id="IPR035896">
    <property type="entry name" value="AN1-like_Znf"/>
</dbReference>
<dbReference type="OrthoDB" id="431929at2759"/>
<name>A0A5C5FSZ3_9BASI</name>
<dbReference type="STRING" id="5288.A0A5C5FSZ3"/>
<evidence type="ECO:0000313" key="7">
    <source>
        <dbReference type="EMBL" id="TNY18901.1"/>
    </source>
</evidence>
<evidence type="ECO:0000313" key="8">
    <source>
        <dbReference type="Proteomes" id="UP000311382"/>
    </source>
</evidence>
<feature type="domain" description="AN1-type" evidence="6">
    <location>
        <begin position="7"/>
        <end position="55"/>
    </location>
</feature>
<dbReference type="Pfam" id="PF25327">
    <property type="entry name" value="UBL_ZFAND1"/>
    <property type="match status" value="1"/>
</dbReference>
<dbReference type="AlphaFoldDB" id="A0A5C5FSZ3"/>
<evidence type="ECO:0000259" key="6">
    <source>
        <dbReference type="PROSITE" id="PS51039"/>
    </source>
</evidence>
<dbReference type="EMBL" id="SOZI01000117">
    <property type="protein sequence ID" value="TNY18901.1"/>
    <property type="molecule type" value="Genomic_DNA"/>
</dbReference>
<keyword evidence="2 4" id="KW-0863">Zinc-finger</keyword>
<dbReference type="GO" id="GO:0008270">
    <property type="term" value="F:zinc ion binding"/>
    <property type="evidence" value="ECO:0007669"/>
    <property type="project" value="UniProtKB-KW"/>
</dbReference>
<dbReference type="Pfam" id="PF01428">
    <property type="entry name" value="zf-AN1"/>
    <property type="match status" value="1"/>
</dbReference>